<dbReference type="NCBIfam" id="TIGR00706">
    <property type="entry name" value="SppA_dom"/>
    <property type="match status" value="1"/>
</dbReference>
<dbReference type="InterPro" id="IPR002142">
    <property type="entry name" value="Peptidase_S49"/>
</dbReference>
<protein>
    <submittedName>
        <fullName evidence="6">Signal peptide peptidase SppA</fullName>
    </submittedName>
</protein>
<keyword evidence="4" id="KW-0720">Serine protease</keyword>
<proteinExistence type="inferred from homology"/>
<dbReference type="Pfam" id="PF01343">
    <property type="entry name" value="Peptidase_S49"/>
    <property type="match status" value="1"/>
</dbReference>
<evidence type="ECO:0000256" key="4">
    <source>
        <dbReference type="ARBA" id="ARBA00022825"/>
    </source>
</evidence>
<dbReference type="RefSeq" id="WP_206290722.1">
    <property type="nucleotide sequence ID" value="NZ_CP063458.1"/>
</dbReference>
<dbReference type="KEGG" id="hbs:IPV69_16150"/>
<dbReference type="PANTHER" id="PTHR42987:SF4">
    <property type="entry name" value="PROTEASE SOHB-RELATED"/>
    <property type="match status" value="1"/>
</dbReference>
<dbReference type="GO" id="GO:0008236">
    <property type="term" value="F:serine-type peptidase activity"/>
    <property type="evidence" value="ECO:0007669"/>
    <property type="project" value="UniProtKB-KW"/>
</dbReference>
<dbReference type="InterPro" id="IPR004635">
    <property type="entry name" value="Pept_S49_SppA"/>
</dbReference>
<evidence type="ECO:0000256" key="1">
    <source>
        <dbReference type="ARBA" id="ARBA00008683"/>
    </source>
</evidence>
<feature type="domain" description="Peptidase S49" evidence="5">
    <location>
        <begin position="129"/>
        <end position="288"/>
    </location>
</feature>
<evidence type="ECO:0000313" key="7">
    <source>
        <dbReference type="Proteomes" id="UP000593765"/>
    </source>
</evidence>
<sequence>MPFFADSFSRHPIPRLCLVLLGLLAGGCGAPSFLVTPVANSNSLDEREVQSGGWGGGKIAIVEVEGMLINARGGGFLAPTENPVSKFAQQLEAAQRDSSVKAVVLRINSPGGTVTASDTMYELLRKFRKDTGKPIVASTQEVAASGGYYVACAADTIVVQPTSVVGSIGVIFESVTFKGTLDKIGVTATSIKSGYLKDIGSPWKLLQDDERGIMQQLVDEYFARFVAVVKQHRRVTESVAGDLNDYKKTSYTGVYSGRVFSGAKAVELGLADQTGLLSDAIDIARKLSKSPKASAVMYSRPYGYGGSIYASSPSPPPPSGVVQLSLPEQAGLLPTGFYYLWRP</sequence>
<reference evidence="6 7" key="1">
    <citation type="submission" date="2020-10" db="EMBL/GenBank/DDBJ databases">
        <title>Wide distribution of Phycisphaera-like planctomycetes from WD2101 soil group in peatlands and genome analysis of the first cultivated representative.</title>
        <authorList>
            <person name="Dedysh S.N."/>
            <person name="Beletsky A.V."/>
            <person name="Ivanova A."/>
            <person name="Kulichevskaya I.S."/>
            <person name="Suzina N.E."/>
            <person name="Philippov D.A."/>
            <person name="Rakitin A.L."/>
            <person name="Mardanov A.V."/>
            <person name="Ravin N.V."/>
        </authorList>
    </citation>
    <scope>NUCLEOTIDE SEQUENCE [LARGE SCALE GENOMIC DNA]</scope>
    <source>
        <strain evidence="6 7">M1803</strain>
    </source>
</reference>
<keyword evidence="7" id="KW-1185">Reference proteome</keyword>
<evidence type="ECO:0000313" key="6">
    <source>
        <dbReference type="EMBL" id="QOV87812.1"/>
    </source>
</evidence>
<dbReference type="CDD" id="cd07023">
    <property type="entry name" value="S49_Sppa_N_C"/>
    <property type="match status" value="1"/>
</dbReference>
<evidence type="ECO:0000256" key="3">
    <source>
        <dbReference type="ARBA" id="ARBA00022801"/>
    </source>
</evidence>
<dbReference type="Gene3D" id="6.20.330.10">
    <property type="match status" value="1"/>
</dbReference>
<dbReference type="Proteomes" id="UP000593765">
    <property type="component" value="Chromosome"/>
</dbReference>
<dbReference type="AlphaFoldDB" id="A0A7M2WRM9"/>
<comment type="similarity">
    <text evidence="1">Belongs to the peptidase S49 family.</text>
</comment>
<dbReference type="PANTHER" id="PTHR42987">
    <property type="entry name" value="PEPTIDASE S49"/>
    <property type="match status" value="1"/>
</dbReference>
<accession>A0A7M2WRM9</accession>
<evidence type="ECO:0000256" key="2">
    <source>
        <dbReference type="ARBA" id="ARBA00022670"/>
    </source>
</evidence>
<evidence type="ECO:0000259" key="5">
    <source>
        <dbReference type="Pfam" id="PF01343"/>
    </source>
</evidence>
<dbReference type="EMBL" id="CP063458">
    <property type="protein sequence ID" value="QOV87812.1"/>
    <property type="molecule type" value="Genomic_DNA"/>
</dbReference>
<dbReference type="SUPFAM" id="SSF52096">
    <property type="entry name" value="ClpP/crotonase"/>
    <property type="match status" value="1"/>
</dbReference>
<dbReference type="InterPro" id="IPR029045">
    <property type="entry name" value="ClpP/crotonase-like_dom_sf"/>
</dbReference>
<dbReference type="GO" id="GO:0006508">
    <property type="term" value="P:proteolysis"/>
    <property type="evidence" value="ECO:0007669"/>
    <property type="project" value="UniProtKB-KW"/>
</dbReference>
<organism evidence="6 7">
    <name type="scientific">Humisphaera borealis</name>
    <dbReference type="NCBI Taxonomy" id="2807512"/>
    <lineage>
        <taxon>Bacteria</taxon>
        <taxon>Pseudomonadati</taxon>
        <taxon>Planctomycetota</taxon>
        <taxon>Phycisphaerae</taxon>
        <taxon>Tepidisphaerales</taxon>
        <taxon>Tepidisphaeraceae</taxon>
        <taxon>Humisphaera</taxon>
    </lineage>
</organism>
<keyword evidence="3" id="KW-0378">Hydrolase</keyword>
<gene>
    <name evidence="6" type="primary">sppA</name>
    <name evidence="6" type="ORF">IPV69_16150</name>
</gene>
<keyword evidence="2" id="KW-0645">Protease</keyword>
<dbReference type="Gene3D" id="3.90.226.10">
    <property type="entry name" value="2-enoyl-CoA Hydratase, Chain A, domain 1"/>
    <property type="match status" value="1"/>
</dbReference>
<dbReference type="InterPro" id="IPR047272">
    <property type="entry name" value="S49_SppA_C"/>
</dbReference>
<name>A0A7M2WRM9_9BACT</name>